<dbReference type="OrthoDB" id="9775849at2"/>
<comment type="subunit">
    <text evidence="12">Homodimer.</text>
</comment>
<dbReference type="UniPathway" id="UPA00916">
    <property type="reaction ID" value="UER00889"/>
</dbReference>
<keyword evidence="7 12" id="KW-0418">Kinase</keyword>
<comment type="pathway">
    <text evidence="12">Carbohydrate metabolism; D-ribose degradation; D-ribose 5-phosphate from beta-D-ribopyranose: step 2/2.</text>
</comment>
<keyword evidence="5 12" id="KW-0479">Metal-binding</keyword>
<gene>
    <name evidence="12 14" type="primary">rbsK</name>
    <name evidence="14" type="ordered locus">HMPREF0389_00291</name>
</gene>
<evidence type="ECO:0000259" key="13">
    <source>
        <dbReference type="Pfam" id="PF00294"/>
    </source>
</evidence>
<feature type="active site" description="Proton acceptor" evidence="12">
    <location>
        <position position="249"/>
    </location>
</feature>
<feature type="binding site" evidence="12">
    <location>
        <position position="245"/>
    </location>
    <ligand>
        <name>K(+)</name>
        <dbReference type="ChEBI" id="CHEBI:29103"/>
    </ligand>
</feature>
<comment type="cofactor">
    <cofactor evidence="12">
        <name>Mg(2+)</name>
        <dbReference type="ChEBI" id="CHEBI:18420"/>
    </cofactor>
    <text evidence="12">Requires a divalent cation, most likely magnesium in vivo, as an electrophilic catalyst to aid phosphoryl group transfer. It is the chelate of the metal and the nucleotide that is the actual substrate.</text>
</comment>
<feature type="binding site" evidence="12">
    <location>
        <begin position="9"/>
        <end position="11"/>
    </location>
    <ligand>
        <name>substrate</name>
    </ligand>
</feature>
<protein>
    <recommendedName>
        <fullName evidence="3 12">Ribokinase</fullName>
        <shortName evidence="12">RK</shortName>
        <ecNumber evidence="2 12">2.7.1.15</ecNumber>
    </recommendedName>
</protein>
<evidence type="ECO:0000313" key="14">
    <source>
        <dbReference type="EMBL" id="EFE28376.1"/>
    </source>
</evidence>
<dbReference type="GO" id="GO:0046872">
    <property type="term" value="F:metal ion binding"/>
    <property type="evidence" value="ECO:0007669"/>
    <property type="project" value="UniProtKB-KW"/>
</dbReference>
<dbReference type="InterPro" id="IPR029056">
    <property type="entry name" value="Ribokinase-like"/>
</dbReference>
<keyword evidence="8 12" id="KW-0067">ATP-binding</keyword>
<feature type="binding site" evidence="12">
    <location>
        <position position="279"/>
    </location>
    <ligand>
        <name>K(+)</name>
        <dbReference type="ChEBI" id="CHEBI:29103"/>
    </ligand>
</feature>
<accession>D6GRT5</accession>
<feature type="binding site" evidence="12">
    <location>
        <begin position="248"/>
        <end position="249"/>
    </location>
    <ligand>
        <name>ATP</name>
        <dbReference type="ChEBI" id="CHEBI:30616"/>
    </ligand>
</feature>
<keyword evidence="12" id="KW-0963">Cytoplasm</keyword>
<feature type="binding site" evidence="12">
    <location>
        <position position="284"/>
    </location>
    <ligand>
        <name>K(+)</name>
        <dbReference type="ChEBI" id="CHEBI:29103"/>
    </ligand>
</feature>
<feature type="binding site" evidence="12">
    <location>
        <position position="181"/>
    </location>
    <ligand>
        <name>ATP</name>
        <dbReference type="ChEBI" id="CHEBI:30616"/>
    </ligand>
</feature>
<sequence length="299" mass="32418">MICVVGSLNMDLVIDCQRIPSVGETVIGKQFHTIPGGKGANQAVACGRLGAETYMLGKVGNDGFADEVLTSLNESNVNTKWIQRCSEPTGVAIISVDEQGGNSIIVAMGANNTVSKEYIVSMKDVLEKSNIIILQHEIPLTTVEYIIDCYAGKRKTIVLNPAPAMEVSDHVLSKIDFLIPNEHEIKKISSGISSDLEGYEPYIQYYLDKGVKNIIITLGDEGCLHATQKENRKYPARKVAAVDTTAAGDTFVGAFCAEYERGLNVEQAISFATIASSVSVTRKGAQTSIPYLYEIEEML</sequence>
<evidence type="ECO:0000256" key="12">
    <source>
        <dbReference type="HAMAP-Rule" id="MF_01987"/>
    </source>
</evidence>
<evidence type="ECO:0000256" key="9">
    <source>
        <dbReference type="ARBA" id="ARBA00022842"/>
    </source>
</evidence>
<evidence type="ECO:0000256" key="7">
    <source>
        <dbReference type="ARBA" id="ARBA00022777"/>
    </source>
</evidence>
<keyword evidence="9 12" id="KW-0460">Magnesium</keyword>
<feature type="binding site" evidence="12">
    <location>
        <position position="137"/>
    </location>
    <ligand>
        <name>substrate</name>
    </ligand>
</feature>
<dbReference type="GO" id="GO:0019303">
    <property type="term" value="P:D-ribose catabolic process"/>
    <property type="evidence" value="ECO:0007669"/>
    <property type="project" value="UniProtKB-UniRule"/>
</dbReference>
<dbReference type="PRINTS" id="PR00990">
    <property type="entry name" value="RIBOKINASE"/>
</dbReference>
<dbReference type="NCBIfam" id="TIGR02152">
    <property type="entry name" value="D_ribokin_bact"/>
    <property type="match status" value="1"/>
</dbReference>
<dbReference type="SUPFAM" id="SSF53613">
    <property type="entry name" value="Ribokinase-like"/>
    <property type="match status" value="1"/>
</dbReference>
<name>D6GRT5_FILAD</name>
<dbReference type="InterPro" id="IPR002173">
    <property type="entry name" value="Carboh/pur_kinase_PfkB_CS"/>
</dbReference>
<keyword evidence="15" id="KW-1185">Reference proteome</keyword>
<keyword evidence="6 12" id="KW-0547">Nucleotide-binding</keyword>
<dbReference type="STRING" id="546269.HMPREF0389_00291"/>
<evidence type="ECO:0000256" key="2">
    <source>
        <dbReference type="ARBA" id="ARBA00012035"/>
    </source>
</evidence>
<comment type="catalytic activity">
    <reaction evidence="12">
        <text>D-ribose + ATP = D-ribose 5-phosphate + ADP + H(+)</text>
        <dbReference type="Rhea" id="RHEA:13697"/>
        <dbReference type="ChEBI" id="CHEBI:15378"/>
        <dbReference type="ChEBI" id="CHEBI:30616"/>
        <dbReference type="ChEBI" id="CHEBI:47013"/>
        <dbReference type="ChEBI" id="CHEBI:78346"/>
        <dbReference type="ChEBI" id="CHEBI:456216"/>
        <dbReference type="EC" id="2.7.1.15"/>
    </reaction>
</comment>
<keyword evidence="4 12" id="KW-0808">Transferase</keyword>
<keyword evidence="10 12" id="KW-0630">Potassium</keyword>
<comment type="subcellular location">
    <subcellularLocation>
        <location evidence="12">Cytoplasm</location>
    </subcellularLocation>
</comment>
<dbReference type="EMBL" id="CP002390">
    <property type="protein sequence ID" value="EFE28376.1"/>
    <property type="molecule type" value="Genomic_DNA"/>
</dbReference>
<dbReference type="Gene3D" id="3.40.1190.20">
    <property type="match status" value="1"/>
</dbReference>
<evidence type="ECO:0000256" key="10">
    <source>
        <dbReference type="ARBA" id="ARBA00022958"/>
    </source>
</evidence>
<dbReference type="Pfam" id="PF00294">
    <property type="entry name" value="PfkB"/>
    <property type="match status" value="1"/>
</dbReference>
<proteinExistence type="inferred from homology"/>
<dbReference type="PROSITE" id="PS00583">
    <property type="entry name" value="PFKB_KINASES_1"/>
    <property type="match status" value="1"/>
</dbReference>
<comment type="similarity">
    <text evidence="12">Belongs to the carbohydrate kinase PfkB family. Ribokinase subfamily.</text>
</comment>
<feature type="binding site" evidence="12">
    <location>
        <position position="249"/>
    </location>
    <ligand>
        <name>substrate</name>
    </ligand>
</feature>
<feature type="binding site" evidence="12">
    <location>
        <begin position="37"/>
        <end position="41"/>
    </location>
    <ligand>
        <name>substrate</name>
    </ligand>
</feature>
<dbReference type="PANTHER" id="PTHR10584">
    <property type="entry name" value="SUGAR KINASE"/>
    <property type="match status" value="1"/>
</dbReference>
<dbReference type="KEGG" id="faa:HMPREF0389_00291"/>
<comment type="function">
    <text evidence="12">Catalyzes the phosphorylation of ribose at O-5 in a reaction requiring ATP and magnesium. The resulting D-ribose-5-phosphate can then be used either for sythesis of nucleotides, histidine, and tryptophan, or as a component of the pentose phosphate pathway.</text>
</comment>
<dbReference type="InterPro" id="IPR011611">
    <property type="entry name" value="PfkB_dom"/>
</dbReference>
<feature type="binding site" evidence="12">
    <location>
        <begin position="217"/>
        <end position="222"/>
    </location>
    <ligand>
        <name>ATP</name>
        <dbReference type="ChEBI" id="CHEBI:30616"/>
    </ligand>
</feature>
<evidence type="ECO:0000256" key="4">
    <source>
        <dbReference type="ARBA" id="ARBA00022679"/>
    </source>
</evidence>
<dbReference type="GO" id="GO:0005829">
    <property type="term" value="C:cytosol"/>
    <property type="evidence" value="ECO:0007669"/>
    <property type="project" value="TreeGrafter"/>
</dbReference>
<dbReference type="InterPro" id="IPR011877">
    <property type="entry name" value="Ribokinase"/>
</dbReference>
<feature type="binding site" evidence="12">
    <location>
        <position position="282"/>
    </location>
    <ligand>
        <name>K(+)</name>
        <dbReference type="ChEBI" id="CHEBI:29103"/>
    </ligand>
</feature>
<dbReference type="GO" id="GO:0004747">
    <property type="term" value="F:ribokinase activity"/>
    <property type="evidence" value="ECO:0007669"/>
    <property type="project" value="UniProtKB-UniRule"/>
</dbReference>
<dbReference type="PATRIC" id="fig|546269.5.peg.364"/>
<evidence type="ECO:0000256" key="3">
    <source>
        <dbReference type="ARBA" id="ARBA00016943"/>
    </source>
</evidence>
<keyword evidence="11 12" id="KW-0119">Carbohydrate metabolism</keyword>
<organism evidence="14 15">
    <name type="scientific">Filifactor alocis (strain ATCC 35896 / CCUG 47790 / D40 B5)</name>
    <name type="common">Fusobacterium alocis</name>
    <dbReference type="NCBI Taxonomy" id="546269"/>
    <lineage>
        <taxon>Bacteria</taxon>
        <taxon>Bacillati</taxon>
        <taxon>Bacillota</taxon>
        <taxon>Clostridia</taxon>
        <taxon>Peptostreptococcales</taxon>
        <taxon>Filifactoraceae</taxon>
        <taxon>Filifactor</taxon>
    </lineage>
</organism>
<comment type="activity regulation">
    <text evidence="12">Activated by a monovalent cation that binds near, but not in, the active site. The most likely occupant of the site in vivo is potassium. Ion binding induces a conformational change that may alter substrate affinity.</text>
</comment>
<dbReference type="Proteomes" id="UP000007468">
    <property type="component" value="Chromosome"/>
</dbReference>
<dbReference type="AlphaFoldDB" id="D6GRT5"/>
<evidence type="ECO:0000256" key="1">
    <source>
        <dbReference type="ARBA" id="ARBA00005380"/>
    </source>
</evidence>
<dbReference type="HAMAP" id="MF_01987">
    <property type="entry name" value="Ribokinase"/>
    <property type="match status" value="1"/>
</dbReference>
<dbReference type="GO" id="GO:0005524">
    <property type="term" value="F:ATP binding"/>
    <property type="evidence" value="ECO:0007669"/>
    <property type="project" value="UniProtKB-UniRule"/>
</dbReference>
<feature type="domain" description="Carbohydrate kinase PfkB" evidence="13">
    <location>
        <begin position="2"/>
        <end position="290"/>
    </location>
</feature>
<dbReference type="InterPro" id="IPR002139">
    <property type="entry name" value="Ribo/fructo_kinase"/>
</dbReference>
<evidence type="ECO:0000313" key="15">
    <source>
        <dbReference type="Proteomes" id="UP000007468"/>
    </source>
</evidence>
<dbReference type="CDD" id="cd01174">
    <property type="entry name" value="ribokinase"/>
    <property type="match status" value="1"/>
</dbReference>
<evidence type="ECO:0000256" key="5">
    <source>
        <dbReference type="ARBA" id="ARBA00022723"/>
    </source>
</evidence>
<evidence type="ECO:0000256" key="11">
    <source>
        <dbReference type="ARBA" id="ARBA00023277"/>
    </source>
</evidence>
<dbReference type="EC" id="2.7.1.15" evidence="2 12"/>
<evidence type="ECO:0000256" key="8">
    <source>
        <dbReference type="ARBA" id="ARBA00022840"/>
    </source>
</evidence>
<dbReference type="eggNOG" id="COG0524">
    <property type="taxonomic scope" value="Bacteria"/>
</dbReference>
<feature type="binding site" evidence="12">
    <location>
        <position position="288"/>
    </location>
    <ligand>
        <name>K(+)</name>
        <dbReference type="ChEBI" id="CHEBI:29103"/>
    </ligand>
</feature>
<evidence type="ECO:0000256" key="6">
    <source>
        <dbReference type="ARBA" id="ARBA00022741"/>
    </source>
</evidence>
<dbReference type="PANTHER" id="PTHR10584:SF166">
    <property type="entry name" value="RIBOKINASE"/>
    <property type="match status" value="1"/>
</dbReference>
<reference evidence="15" key="1">
    <citation type="submission" date="2010-12" db="EMBL/GenBank/DDBJ databases">
        <title>The genome sequence of Filifactor alocis strain ATCC 35896.</title>
        <authorList>
            <consortium name="The Broad Institute Genome Sequencing Platform"/>
            <person name="Ward D."/>
            <person name="Earl A."/>
            <person name="Feldgarden M."/>
            <person name="Young S.K."/>
            <person name="Gargeya S."/>
            <person name="Zeng Q."/>
            <person name="Alvarado L."/>
            <person name="Berlin A."/>
            <person name="Bochicchio J."/>
            <person name="Chapman S.B."/>
            <person name="Chen Z."/>
            <person name="Freedman E."/>
            <person name="Gellesch M."/>
            <person name="Goldberg J."/>
            <person name="Griggs A."/>
            <person name="Gujja S."/>
            <person name="Heilman E."/>
            <person name="Heiman D."/>
            <person name="Howarth C."/>
            <person name="Mehta T."/>
            <person name="Neiman D."/>
            <person name="Pearson M."/>
            <person name="Roberts A."/>
            <person name="Saif S."/>
            <person name="Shea T."/>
            <person name="Shenoy N."/>
            <person name="Sisk P."/>
            <person name="Stolte C."/>
            <person name="Sykes S."/>
            <person name="White J."/>
            <person name="Yandava C."/>
            <person name="Izard J."/>
            <person name="Blanton J.M."/>
            <person name="Baranova O.V."/>
            <person name="Tanner A.C."/>
            <person name="Dewhirst F.E."/>
            <person name="Haas B."/>
            <person name="Nusbaum C."/>
            <person name="Birren B."/>
        </authorList>
    </citation>
    <scope>NUCLEOTIDE SEQUENCE [LARGE SCALE GENOMIC DNA]</scope>
    <source>
        <strain evidence="15">ATCC 35896 / D40 B5</strain>
    </source>
</reference>
<feature type="binding site" evidence="12">
    <location>
        <position position="243"/>
    </location>
    <ligand>
        <name>K(+)</name>
        <dbReference type="ChEBI" id="CHEBI:29103"/>
    </ligand>
</feature>
<comment type="caution">
    <text evidence="12">Lacks conserved residue(s) required for the propagation of feature annotation.</text>
</comment>
<comment type="similarity">
    <text evidence="1">Belongs to the carbohydrate kinase pfkB family.</text>
</comment>
<dbReference type="RefSeq" id="WP_014262016.1">
    <property type="nucleotide sequence ID" value="NC_016630.1"/>
</dbReference>